<evidence type="ECO:0000256" key="7">
    <source>
        <dbReference type="ARBA" id="ARBA00022946"/>
    </source>
</evidence>
<gene>
    <name evidence="13" type="primary">MRM1</name>
</gene>
<keyword evidence="7" id="KW-0809">Transit peptide</keyword>
<keyword evidence="3" id="KW-0698">rRNA processing</keyword>
<name>A0A6J1V715_9SAUR</name>
<dbReference type="PANTHER" id="PTHR46103">
    <property type="entry name" value="RRNA METHYLTRANSFERASE 1, MITOCHONDRIAL"/>
    <property type="match status" value="1"/>
</dbReference>
<dbReference type="InterPro" id="IPR029064">
    <property type="entry name" value="Ribosomal_eL30-like_sf"/>
</dbReference>
<evidence type="ECO:0000259" key="11">
    <source>
        <dbReference type="SMART" id="SM00967"/>
    </source>
</evidence>
<dbReference type="InterPro" id="IPR029026">
    <property type="entry name" value="tRNA_m1G_MTases_N"/>
</dbReference>
<feature type="region of interest" description="Disordered" evidence="10">
    <location>
        <begin position="406"/>
        <end position="433"/>
    </location>
</feature>
<evidence type="ECO:0000256" key="9">
    <source>
        <dbReference type="ARBA" id="ARBA00034881"/>
    </source>
</evidence>
<dbReference type="AlphaFoldDB" id="A0A6J1V715"/>
<evidence type="ECO:0000313" key="12">
    <source>
        <dbReference type="Proteomes" id="UP000504612"/>
    </source>
</evidence>
<feature type="compositionally biased region" description="Basic and acidic residues" evidence="10">
    <location>
        <begin position="65"/>
        <end position="74"/>
    </location>
</feature>
<evidence type="ECO:0000256" key="8">
    <source>
        <dbReference type="ARBA" id="ARBA00023128"/>
    </source>
</evidence>
<dbReference type="KEGG" id="nss:113422037"/>
<keyword evidence="6" id="KW-0949">S-adenosyl-L-methionine</keyword>
<feature type="domain" description="RNA 2-O ribose methyltransferase substrate binding" evidence="11">
    <location>
        <begin position="143"/>
        <end position="221"/>
    </location>
</feature>
<dbReference type="CDD" id="cd18105">
    <property type="entry name" value="SpoU-like_MRM1"/>
    <property type="match status" value="1"/>
</dbReference>
<sequence length="433" mass="47724">MVPLRPFNAAFRKAAKLPFVSCLAAPFKSVCYFSTQKKPPLLEDQPLKEVSNEETAALQPGRSPETSKRQETRRLNSTPHPRGKNNRQGDVPENKPFPKFRTKALPSTIKEEFRNLRNDDFVSKQKKPQRHLCLPERNQGSEILFGTAPCSLALGGSKRRFFQLFLKASRDGTSPGAEKFSQYAEERGIPVKRVQKKVLDALCKGGVHQGVCLEASPLRPLAWQEGPLHRAPVGKGSQRIWLVLEGIHDPMNLGAVLRTAHFLGVDGMVMSQRNSCSLTPVVSKASSGVMEVFDVFSTDDVQELLKTKSEEGWEILGTVGHGKIPEDIPVASCSDFRWIEPTVLLLGNEGYGLRPETQMLCHRMLTITPGRDLEFGVESLNVSVAAGILLHAICNQRNTSEIHPRVTASEGEGAESTAATDCNQKNEPTNILA</sequence>
<dbReference type="InterPro" id="IPR047182">
    <property type="entry name" value="MRM1"/>
</dbReference>
<dbReference type="InterPro" id="IPR047261">
    <property type="entry name" value="MRM1_MeTrfase_dom"/>
</dbReference>
<organism evidence="12 13">
    <name type="scientific">Notechis scutatus</name>
    <name type="common">mainland tiger snake</name>
    <dbReference type="NCBI Taxonomy" id="8663"/>
    <lineage>
        <taxon>Eukaryota</taxon>
        <taxon>Metazoa</taxon>
        <taxon>Chordata</taxon>
        <taxon>Craniata</taxon>
        <taxon>Vertebrata</taxon>
        <taxon>Euteleostomi</taxon>
        <taxon>Lepidosauria</taxon>
        <taxon>Squamata</taxon>
        <taxon>Bifurcata</taxon>
        <taxon>Unidentata</taxon>
        <taxon>Episquamata</taxon>
        <taxon>Toxicofera</taxon>
        <taxon>Serpentes</taxon>
        <taxon>Colubroidea</taxon>
        <taxon>Elapidae</taxon>
        <taxon>Hydrophiinae</taxon>
        <taxon>Notechis</taxon>
    </lineage>
</organism>
<dbReference type="InterPro" id="IPR029028">
    <property type="entry name" value="Alpha/beta_knot_MTases"/>
</dbReference>
<reference evidence="13" key="1">
    <citation type="submission" date="2025-08" db="UniProtKB">
        <authorList>
            <consortium name="RefSeq"/>
        </authorList>
    </citation>
    <scope>IDENTIFICATION</scope>
</reference>
<dbReference type="Pfam" id="PF00588">
    <property type="entry name" value="SpoU_methylase"/>
    <property type="match status" value="1"/>
</dbReference>
<dbReference type="RefSeq" id="XP_026538515.1">
    <property type="nucleotide sequence ID" value="XM_026682730.1"/>
</dbReference>
<dbReference type="Pfam" id="PF08032">
    <property type="entry name" value="SpoU_sub_bind"/>
    <property type="match status" value="1"/>
</dbReference>
<feature type="compositionally biased region" description="Polar residues" evidence="10">
    <location>
        <begin position="421"/>
        <end position="433"/>
    </location>
</feature>
<evidence type="ECO:0000256" key="6">
    <source>
        <dbReference type="ARBA" id="ARBA00022691"/>
    </source>
</evidence>
<evidence type="ECO:0000313" key="13">
    <source>
        <dbReference type="RefSeq" id="XP_026538515.1"/>
    </source>
</evidence>
<dbReference type="GO" id="GO:0005739">
    <property type="term" value="C:mitochondrion"/>
    <property type="evidence" value="ECO:0007669"/>
    <property type="project" value="UniProtKB-SubCell"/>
</dbReference>
<dbReference type="CTD" id="79922"/>
<dbReference type="SMART" id="SM00967">
    <property type="entry name" value="SpoU_sub_bind"/>
    <property type="match status" value="1"/>
</dbReference>
<proteinExistence type="inferred from homology"/>
<keyword evidence="4 13" id="KW-0489">Methyltransferase</keyword>
<dbReference type="SUPFAM" id="SSF55315">
    <property type="entry name" value="L30e-like"/>
    <property type="match status" value="1"/>
</dbReference>
<dbReference type="GeneID" id="113422037"/>
<evidence type="ECO:0000256" key="3">
    <source>
        <dbReference type="ARBA" id="ARBA00022552"/>
    </source>
</evidence>
<evidence type="ECO:0000256" key="1">
    <source>
        <dbReference type="ARBA" id="ARBA00004173"/>
    </source>
</evidence>
<dbReference type="InterPro" id="IPR013123">
    <property type="entry name" value="SpoU_subst-bd"/>
</dbReference>
<comment type="subcellular location">
    <subcellularLocation>
        <location evidence="1">Mitochondrion</location>
    </subcellularLocation>
</comment>
<keyword evidence="8" id="KW-0496">Mitochondrion</keyword>
<comment type="similarity">
    <text evidence="2">Belongs to the class IV-like SAM-binding methyltransferase superfamily. RNA methyltransferase TrmH family.</text>
</comment>
<dbReference type="PANTHER" id="PTHR46103:SF1">
    <property type="entry name" value="RRNA METHYLTRANSFERASE 1, MITOCHONDRIAL"/>
    <property type="match status" value="1"/>
</dbReference>
<keyword evidence="12" id="KW-1185">Reference proteome</keyword>
<evidence type="ECO:0000256" key="4">
    <source>
        <dbReference type="ARBA" id="ARBA00022603"/>
    </source>
</evidence>
<feature type="compositionally biased region" description="Low complexity" evidence="10">
    <location>
        <begin position="407"/>
        <end position="420"/>
    </location>
</feature>
<dbReference type="GO" id="GO:0016435">
    <property type="term" value="F:rRNA (guanine) methyltransferase activity"/>
    <property type="evidence" value="ECO:0007669"/>
    <property type="project" value="TreeGrafter"/>
</dbReference>
<accession>A0A6J1V715</accession>
<feature type="region of interest" description="Disordered" evidence="10">
    <location>
        <begin position="43"/>
        <end position="104"/>
    </location>
</feature>
<dbReference type="Gene3D" id="3.40.1280.10">
    <property type="match status" value="1"/>
</dbReference>
<evidence type="ECO:0000256" key="10">
    <source>
        <dbReference type="SAM" id="MobiDB-lite"/>
    </source>
</evidence>
<dbReference type="SUPFAM" id="SSF75217">
    <property type="entry name" value="alpha/beta knot"/>
    <property type="match status" value="1"/>
</dbReference>
<dbReference type="InterPro" id="IPR001537">
    <property type="entry name" value="SpoU_MeTrfase"/>
</dbReference>
<dbReference type="Proteomes" id="UP000504612">
    <property type="component" value="Unplaced"/>
</dbReference>
<protein>
    <recommendedName>
        <fullName evidence="9">rRNA methyltransferase 1, mitochondrial</fullName>
    </recommendedName>
</protein>
<evidence type="ECO:0000256" key="2">
    <source>
        <dbReference type="ARBA" id="ARBA00007228"/>
    </source>
</evidence>
<evidence type="ECO:0000256" key="5">
    <source>
        <dbReference type="ARBA" id="ARBA00022679"/>
    </source>
</evidence>
<keyword evidence="5" id="KW-0808">Transferase</keyword>
<dbReference type="GO" id="GO:0003723">
    <property type="term" value="F:RNA binding"/>
    <property type="evidence" value="ECO:0007669"/>
    <property type="project" value="InterPro"/>
</dbReference>
<dbReference type="Gene3D" id="3.30.1330.30">
    <property type="match status" value="1"/>
</dbReference>